<organism evidence="2 3">
    <name type="scientific">Phocoenobacter atlanticus subsp. atlanticus</name>
    <dbReference type="NCBI Taxonomy" id="3061285"/>
    <lineage>
        <taxon>Bacteria</taxon>
        <taxon>Pseudomonadati</taxon>
        <taxon>Pseudomonadota</taxon>
        <taxon>Gammaproteobacteria</taxon>
        <taxon>Pasteurellales</taxon>
        <taxon>Pasteurellaceae</taxon>
        <taxon>Phocoenobacter</taxon>
        <taxon>Phocoenobacter atlanticus</taxon>
    </lineage>
</organism>
<feature type="transmembrane region" description="Helical" evidence="1">
    <location>
        <begin position="58"/>
        <end position="80"/>
    </location>
</feature>
<keyword evidence="1" id="KW-0472">Membrane</keyword>
<keyword evidence="1" id="KW-1133">Transmembrane helix</keyword>
<evidence type="ECO:0000313" key="3">
    <source>
        <dbReference type="Proteomes" id="UP001226020"/>
    </source>
</evidence>
<keyword evidence="1" id="KW-0812">Transmembrane</keyword>
<accession>A0AAW8CGX0</accession>
<comment type="caution">
    <text evidence="2">The sequence shown here is derived from an EMBL/GenBank/DDBJ whole genome shotgun (WGS) entry which is preliminary data.</text>
</comment>
<proteinExistence type="predicted"/>
<sequence>MSKVESIKQSFALGSGIQSTEMITALMVIILGILLVMAISVIYKSLLQFRKNENAQDILKLTLIVFLTILLVLVITHFVVI</sequence>
<name>A0AAW8CGX0_9PAST</name>
<dbReference type="Proteomes" id="UP001226020">
    <property type="component" value="Unassembled WGS sequence"/>
</dbReference>
<evidence type="ECO:0000313" key="2">
    <source>
        <dbReference type="EMBL" id="MDP8148287.1"/>
    </source>
</evidence>
<dbReference type="EMBL" id="JASAXT010000005">
    <property type="protein sequence ID" value="MDP8148287.1"/>
    <property type="molecule type" value="Genomic_DNA"/>
</dbReference>
<gene>
    <name evidence="2" type="ORF">QJU57_04215</name>
</gene>
<keyword evidence="3" id="KW-1185">Reference proteome</keyword>
<evidence type="ECO:0000256" key="1">
    <source>
        <dbReference type="SAM" id="Phobius"/>
    </source>
</evidence>
<protein>
    <recommendedName>
        <fullName evidence="4">DUF3262 family protein</fullName>
    </recommendedName>
</protein>
<reference evidence="2 3" key="1">
    <citation type="journal article" date="2023" name="Front. Microbiol.">
        <title>Phylogeography and host specificity of Pasteurellaceae pathogenic to sea-farmed fish in the north-east Atlantic.</title>
        <authorList>
            <person name="Gulla S."/>
            <person name="Colquhoun D.J."/>
            <person name="Olsen A.B."/>
            <person name="Spilsberg B."/>
            <person name="Lagesen K."/>
            <person name="Aakesson C.P."/>
            <person name="Strom S."/>
            <person name="Manji F."/>
            <person name="Birkbeck T.H."/>
            <person name="Nilsen H.K."/>
        </authorList>
    </citation>
    <scope>NUCLEOTIDE SEQUENCE [LARGE SCALE GENOMIC DNA]</scope>
    <source>
        <strain evidence="2 3">NVIB3131</strain>
    </source>
</reference>
<dbReference type="AlphaFoldDB" id="A0AAW8CGX0"/>
<feature type="transmembrane region" description="Helical" evidence="1">
    <location>
        <begin position="23"/>
        <end position="46"/>
    </location>
</feature>
<evidence type="ECO:0008006" key="4">
    <source>
        <dbReference type="Google" id="ProtNLM"/>
    </source>
</evidence>
<dbReference type="RefSeq" id="WP_306351463.1">
    <property type="nucleotide sequence ID" value="NZ_JASAWV010000005.1"/>
</dbReference>